<evidence type="ECO:0000313" key="2">
    <source>
        <dbReference type="Proteomes" id="UP000826212"/>
    </source>
</evidence>
<organism evidence="1 2">
    <name type="scientific">Halosquirtibacter laminarini</name>
    <dbReference type="NCBI Taxonomy" id="3374600"/>
    <lineage>
        <taxon>Bacteria</taxon>
        <taxon>Pseudomonadati</taxon>
        <taxon>Bacteroidota</taxon>
        <taxon>Bacteroidia</taxon>
        <taxon>Marinilabiliales</taxon>
        <taxon>Prolixibacteraceae</taxon>
        <taxon>Halosquirtibacter</taxon>
    </lineage>
</organism>
<keyword evidence="2" id="KW-1185">Reference proteome</keyword>
<protein>
    <submittedName>
        <fullName evidence="1">TonB-dependent receptor</fullName>
    </submittedName>
</protein>
<name>A0AC61NFZ6_9BACT</name>
<dbReference type="EMBL" id="CP081303">
    <property type="protein sequence ID" value="QZE14549.1"/>
    <property type="molecule type" value="Genomic_DNA"/>
</dbReference>
<keyword evidence="1" id="KW-0675">Receptor</keyword>
<evidence type="ECO:0000313" key="1">
    <source>
        <dbReference type="EMBL" id="QZE14549.1"/>
    </source>
</evidence>
<accession>A0AC61NFZ6</accession>
<dbReference type="Proteomes" id="UP000826212">
    <property type="component" value="Chromosome"/>
</dbReference>
<sequence>MFRLFLSAWLLLLCCVSFAKGYKGKVFEVADNGEKLPVPGVNVVVKGTQIGTVTGANGQFILDTDVKNVMLVFSYVGYHKVEVTPNDPNNITVQMVQGETLDGVTISKRRKSTSFSRVNPIQSQKVSGAELTKCACCNLSESFETNASVDVSFADAVSGAKTIKMLGLSGKYSQMMVENIPALRGAQNSYGLEYIPGTWMQSIQISKGTAAVKSGAESITGQINVELKEPDGEEKGSFYMYGNQDGKMEWNANYAMKLSEHWSTAFFAHYEDTYREMDNNKDGFLDRPVTRQSNFYNKWKYKSDFINWKVGLSYMEETRNGGQVNYDHLLEPDQQEVYGIGLESQKMNVYSKLGFIFDRKNTSLGLVAKYDYYTRDSFYGHQYYDIDQSNIYGSVVFQSYLFNENHNYTVGANYVNDQNKNQVQFSNDNSLQDVGFDEEVIGAYLEYTYAPTDDITFLAGARYDHSSLHGSYWTPRLHLRWAFNSSSTIRLSAGKGYRTPQAIAENSRYLASAKVWHFDQADPIQEEAWNFGASLINNWHLWDKPLTLSLDFYRTEFKNQMVVDLNQSPYDLYLYSLDGSSFSNSFQIEARYEPFERFELTTAFRVNDVEMTFKEVGLKEVPMMAKYKGLVSASYSTNMRKWQFDLTAQFNGAQQLPTSEGRDPVYQQPSESPAYTVLMAQVTKNYRAWSFYVGGENLTNYTQDNPIIAANDPFSSKDFDAAQVWGPIYGRMFYFGIKYAFDY</sequence>
<gene>
    <name evidence="1" type="ORF">K4L44_01370</name>
</gene>
<reference evidence="1" key="1">
    <citation type="submission" date="2021-08" db="EMBL/GenBank/DDBJ databases">
        <title>Novel anaerobic bacterium isolated from sea squirt in East Sea, Republic of Korea.</title>
        <authorList>
            <person name="Nguyen T.H."/>
            <person name="Li Z."/>
            <person name="Lee Y.-J."/>
            <person name="Ko J."/>
            <person name="Kim S.-G."/>
        </authorList>
    </citation>
    <scope>NUCLEOTIDE SEQUENCE</scope>
    <source>
        <strain evidence="1">KCTC 25031</strain>
    </source>
</reference>
<proteinExistence type="predicted"/>